<dbReference type="EMBL" id="JBIMSP010000005">
    <property type="protein sequence ID" value="MFH5241350.1"/>
    <property type="molecule type" value="Genomic_DNA"/>
</dbReference>
<evidence type="ECO:0000313" key="4">
    <source>
        <dbReference type="Proteomes" id="UP001609176"/>
    </source>
</evidence>
<dbReference type="Proteomes" id="UP001609176">
    <property type="component" value="Unassembled WGS sequence"/>
</dbReference>
<dbReference type="Proteomes" id="UP001609219">
    <property type="component" value="Unassembled WGS sequence"/>
</dbReference>
<sequence>MNFVSARTGLAAACAAVATGLVLVACTSQVSGTPEANQAQVTEYKKEVTSSSKAAASSAAAATSSKRATALVTACTSMQDATRASTAKYNDFIAALDANAPDMEAKRTAAAGALRDGANTVDGVISSDLNDDVSAAMRDVVAKENGLADAVERRVPVAPLNAAATASNDAKNAALDKCP</sequence>
<reference evidence="4 5" key="1">
    <citation type="submission" date="2024-10" db="EMBL/GenBank/DDBJ databases">
        <authorList>
            <person name="Riesco R."/>
        </authorList>
    </citation>
    <scope>NUCLEOTIDE SEQUENCE [LARGE SCALE GENOMIC DNA]</scope>
    <source>
        <strain evidence="3 4">NCIMB 15448</strain>
        <strain evidence="2 5">NCIMB 15450</strain>
    </source>
</reference>
<organism evidence="2 5">
    <name type="scientific">Antrihabitans spumae</name>
    <dbReference type="NCBI Taxonomy" id="3373370"/>
    <lineage>
        <taxon>Bacteria</taxon>
        <taxon>Bacillati</taxon>
        <taxon>Actinomycetota</taxon>
        <taxon>Actinomycetes</taxon>
        <taxon>Mycobacteriales</taxon>
        <taxon>Nocardiaceae</taxon>
        <taxon>Antrihabitans</taxon>
    </lineage>
</organism>
<comment type="caution">
    <text evidence="2">The sequence shown here is derived from an EMBL/GenBank/DDBJ whole genome shotgun (WGS) entry which is preliminary data.</text>
</comment>
<evidence type="ECO:0000313" key="5">
    <source>
        <dbReference type="Proteomes" id="UP001609219"/>
    </source>
</evidence>
<accession>A0ABW7JZP7</accession>
<keyword evidence="1" id="KW-0732">Signal</keyword>
<dbReference type="RefSeq" id="WP_395123740.1">
    <property type="nucleotide sequence ID" value="NZ_JBIMSN010000026.1"/>
</dbReference>
<proteinExistence type="predicted"/>
<dbReference type="PROSITE" id="PS51257">
    <property type="entry name" value="PROKAR_LIPOPROTEIN"/>
    <property type="match status" value="1"/>
</dbReference>
<evidence type="ECO:0000313" key="3">
    <source>
        <dbReference type="EMBL" id="MFH5241350.1"/>
    </source>
</evidence>
<gene>
    <name evidence="3" type="ORF">ACHIPV_05545</name>
    <name evidence="2" type="ORF">ACHIRB_06485</name>
</gene>
<evidence type="ECO:0008006" key="6">
    <source>
        <dbReference type="Google" id="ProtNLM"/>
    </source>
</evidence>
<name>A0ABW7JZP7_9NOCA</name>
<feature type="signal peptide" evidence="1">
    <location>
        <begin position="1"/>
        <end position="24"/>
    </location>
</feature>
<keyword evidence="5" id="KW-1185">Reference proteome</keyword>
<evidence type="ECO:0000256" key="1">
    <source>
        <dbReference type="SAM" id="SignalP"/>
    </source>
</evidence>
<feature type="chain" id="PRO_5045033570" description="Lipoprotein" evidence="1">
    <location>
        <begin position="25"/>
        <end position="179"/>
    </location>
</feature>
<dbReference type="EMBL" id="JBIMSN010000026">
    <property type="protein sequence ID" value="MFH5228223.1"/>
    <property type="molecule type" value="Genomic_DNA"/>
</dbReference>
<protein>
    <recommendedName>
        <fullName evidence="6">Lipoprotein</fullName>
    </recommendedName>
</protein>
<evidence type="ECO:0000313" key="2">
    <source>
        <dbReference type="EMBL" id="MFH5228223.1"/>
    </source>
</evidence>